<evidence type="ECO:0000256" key="1">
    <source>
        <dbReference type="SAM" id="Phobius"/>
    </source>
</evidence>
<evidence type="ECO:0000313" key="2">
    <source>
        <dbReference type="EMBL" id="OCH85479.1"/>
    </source>
</evidence>
<proteinExistence type="predicted"/>
<dbReference type="EMBL" id="KV722581">
    <property type="protein sequence ID" value="OCH85479.1"/>
    <property type="molecule type" value="Genomic_DNA"/>
</dbReference>
<sequence>MEADGLTLGGRPIIHAGRRSSRGPNSVYLPIARSSIFTNLFLRFHLTIFDTTLYTPLLKNSAQGQIIKWLLVAIISVMAITLDAATDVALPIQPRYDHYILLHQYGAGGWVSTLINLFTATLIAVQHVHALPGLRSVSVPLVGNAALANNYIHLRETSFMVTEISGLDDI</sequence>
<keyword evidence="1" id="KW-0472">Membrane</keyword>
<protein>
    <submittedName>
        <fullName evidence="2">Uncharacterized protein</fullName>
    </submittedName>
</protein>
<dbReference type="AlphaFoldDB" id="A0A8E2DH44"/>
<name>A0A8E2DH44_9APHY</name>
<evidence type="ECO:0000313" key="3">
    <source>
        <dbReference type="Proteomes" id="UP000250043"/>
    </source>
</evidence>
<organism evidence="2 3">
    <name type="scientific">Obba rivulosa</name>
    <dbReference type="NCBI Taxonomy" id="1052685"/>
    <lineage>
        <taxon>Eukaryota</taxon>
        <taxon>Fungi</taxon>
        <taxon>Dikarya</taxon>
        <taxon>Basidiomycota</taxon>
        <taxon>Agaricomycotina</taxon>
        <taxon>Agaricomycetes</taxon>
        <taxon>Polyporales</taxon>
        <taxon>Gelatoporiaceae</taxon>
        <taxon>Obba</taxon>
    </lineage>
</organism>
<feature type="transmembrane region" description="Helical" evidence="1">
    <location>
        <begin position="105"/>
        <end position="125"/>
    </location>
</feature>
<dbReference type="Proteomes" id="UP000250043">
    <property type="component" value="Unassembled WGS sequence"/>
</dbReference>
<keyword evidence="1" id="KW-0812">Transmembrane</keyword>
<keyword evidence="3" id="KW-1185">Reference proteome</keyword>
<gene>
    <name evidence="2" type="ORF">OBBRIDRAFT_311054</name>
</gene>
<keyword evidence="1" id="KW-1133">Transmembrane helix</keyword>
<feature type="transmembrane region" description="Helical" evidence="1">
    <location>
        <begin position="66"/>
        <end position="85"/>
    </location>
</feature>
<reference evidence="2 3" key="1">
    <citation type="submission" date="2016-07" db="EMBL/GenBank/DDBJ databases">
        <title>Draft genome of the white-rot fungus Obba rivulosa 3A-2.</title>
        <authorList>
            <consortium name="DOE Joint Genome Institute"/>
            <person name="Miettinen O."/>
            <person name="Riley R."/>
            <person name="Acob R."/>
            <person name="Barry K."/>
            <person name="Cullen D."/>
            <person name="De Vries R."/>
            <person name="Hainaut M."/>
            <person name="Hatakka A."/>
            <person name="Henrissat B."/>
            <person name="Hilden K."/>
            <person name="Kuo R."/>
            <person name="Labutti K."/>
            <person name="Lipzen A."/>
            <person name="Makela M.R."/>
            <person name="Sandor L."/>
            <person name="Spatafora J.W."/>
            <person name="Grigoriev I.V."/>
            <person name="Hibbett D.S."/>
        </authorList>
    </citation>
    <scope>NUCLEOTIDE SEQUENCE [LARGE SCALE GENOMIC DNA]</scope>
    <source>
        <strain evidence="2 3">3A-2</strain>
    </source>
</reference>
<accession>A0A8E2DH44</accession>